<dbReference type="RefSeq" id="WP_242146868.1">
    <property type="nucleotide sequence ID" value="NZ_CP093379.1"/>
</dbReference>
<keyword evidence="6" id="KW-0961">Cell wall biogenesis/degradation</keyword>
<proteinExistence type="inferred from homology"/>
<keyword evidence="1 7" id="KW-0645">Protease</keyword>
<organism evidence="8 9">
    <name type="scientific">Ignatzschineria rhizosphaerae</name>
    <dbReference type="NCBI Taxonomy" id="2923279"/>
    <lineage>
        <taxon>Bacteria</taxon>
        <taxon>Pseudomonadati</taxon>
        <taxon>Pseudomonadota</taxon>
        <taxon>Gammaproteobacteria</taxon>
        <taxon>Cardiobacteriales</taxon>
        <taxon>Ignatzschineriaceae</taxon>
        <taxon>Ignatzschineria</taxon>
    </lineage>
</organism>
<feature type="binding site" evidence="7">
    <location>
        <position position="150"/>
    </location>
    <ligand>
        <name>Zn(2+)</name>
        <dbReference type="ChEBI" id="CHEBI:29105"/>
        <note>catalytic</note>
    </ligand>
</feature>
<keyword evidence="2 7" id="KW-0479">Metal-binding</keyword>
<gene>
    <name evidence="7" type="primary">ddpX</name>
    <name evidence="8" type="ORF">MMG00_07185</name>
</gene>
<name>A0ABY3X2T6_9GAMM</name>
<comment type="similarity">
    <text evidence="7">Belongs to the peptidase M15D family.</text>
</comment>
<evidence type="ECO:0000313" key="8">
    <source>
        <dbReference type="EMBL" id="UNM95026.1"/>
    </source>
</evidence>
<evidence type="ECO:0000256" key="3">
    <source>
        <dbReference type="ARBA" id="ARBA00022801"/>
    </source>
</evidence>
<evidence type="ECO:0000256" key="2">
    <source>
        <dbReference type="ARBA" id="ARBA00022723"/>
    </source>
</evidence>
<keyword evidence="7" id="KW-0224">Dipeptidase</keyword>
<dbReference type="HAMAP" id="MF_01924">
    <property type="entry name" value="A_A_dipeptidase"/>
    <property type="match status" value="1"/>
</dbReference>
<evidence type="ECO:0000256" key="7">
    <source>
        <dbReference type="HAMAP-Rule" id="MF_01924"/>
    </source>
</evidence>
<feature type="binding site" evidence="7">
    <location>
        <position position="216"/>
    </location>
    <ligand>
        <name>Zn(2+)</name>
        <dbReference type="ChEBI" id="CHEBI:29105"/>
        <note>catalytic</note>
    </ligand>
</feature>
<keyword evidence="3 7" id="KW-0378">Hydrolase</keyword>
<evidence type="ECO:0000256" key="6">
    <source>
        <dbReference type="ARBA" id="ARBA00023316"/>
    </source>
</evidence>
<dbReference type="EMBL" id="CP093379">
    <property type="protein sequence ID" value="UNM95026.1"/>
    <property type="molecule type" value="Genomic_DNA"/>
</dbReference>
<dbReference type="InterPro" id="IPR000755">
    <property type="entry name" value="A_A_dipeptidase"/>
</dbReference>
<feature type="binding site" evidence="7">
    <location>
        <position position="143"/>
    </location>
    <ligand>
        <name>Zn(2+)</name>
        <dbReference type="ChEBI" id="CHEBI:29105"/>
        <note>catalytic</note>
    </ligand>
</feature>
<evidence type="ECO:0000256" key="5">
    <source>
        <dbReference type="ARBA" id="ARBA00023049"/>
    </source>
</evidence>
<reference evidence="8 9" key="1">
    <citation type="submission" date="2022-03" db="EMBL/GenBank/DDBJ databases">
        <title>Ignatzschineria rhizosphaerae HR5S32.</title>
        <authorList>
            <person name="Sun J.Q."/>
            <person name="Feng J.Y."/>
        </authorList>
    </citation>
    <scope>NUCLEOTIDE SEQUENCE [LARGE SCALE GENOMIC DNA]</scope>
    <source>
        <strain evidence="8 9">HR5S32</strain>
    </source>
</reference>
<comment type="function">
    <text evidence="7">Catalyzes hydrolysis of the D-alanyl-D-alanine dipeptide.</text>
</comment>
<feature type="active site" description="Proton donor/acceptor" evidence="7">
    <location>
        <position position="213"/>
    </location>
</feature>
<dbReference type="PANTHER" id="PTHR43126:SF2">
    <property type="entry name" value="D-ALANYL-D-ALANINE DIPEPTIDASE"/>
    <property type="match status" value="1"/>
</dbReference>
<keyword evidence="4 7" id="KW-0862">Zinc</keyword>
<dbReference type="CDD" id="cd14843">
    <property type="entry name" value="D-Ala-D-Ala_dipeptidase_like"/>
    <property type="match status" value="1"/>
</dbReference>
<accession>A0ABY3X2T6</accession>
<keyword evidence="9" id="KW-1185">Reference proteome</keyword>
<comment type="cofactor">
    <cofactor evidence="7">
        <name>Zn(2+)</name>
        <dbReference type="ChEBI" id="CHEBI:29105"/>
    </cofactor>
    <text evidence="7">Binds 1 zinc ion per subunit.</text>
</comment>
<evidence type="ECO:0000256" key="4">
    <source>
        <dbReference type="ARBA" id="ARBA00022833"/>
    </source>
</evidence>
<protein>
    <recommendedName>
        <fullName evidence="7">D-alanyl-D-alanine dipeptidase</fullName>
        <shortName evidence="7">D-Ala-D-Ala dipeptidase</shortName>
        <ecNumber evidence="7">3.4.13.22</ecNumber>
    </recommendedName>
</protein>
<comment type="catalytic activity">
    <reaction evidence="7">
        <text>D-alanyl-D-alanine + H2O = 2 D-alanine</text>
        <dbReference type="Rhea" id="RHEA:20661"/>
        <dbReference type="ChEBI" id="CHEBI:15377"/>
        <dbReference type="ChEBI" id="CHEBI:57416"/>
        <dbReference type="ChEBI" id="CHEBI:57822"/>
        <dbReference type="EC" id="3.4.13.22"/>
    </reaction>
</comment>
<feature type="site" description="Transition state stabilizer" evidence="7">
    <location>
        <position position="94"/>
    </location>
</feature>
<dbReference type="Proteomes" id="UP000829542">
    <property type="component" value="Chromosome"/>
</dbReference>
<dbReference type="PANTHER" id="PTHR43126">
    <property type="entry name" value="D-ALANYL-D-ALANINE DIPEPTIDASE"/>
    <property type="match status" value="1"/>
</dbReference>
<evidence type="ECO:0000256" key="1">
    <source>
        <dbReference type="ARBA" id="ARBA00022670"/>
    </source>
</evidence>
<dbReference type="Pfam" id="PF01427">
    <property type="entry name" value="Peptidase_M15"/>
    <property type="match status" value="1"/>
</dbReference>
<keyword evidence="5 7" id="KW-0482">Metalloprotease</keyword>
<evidence type="ECO:0000313" key="9">
    <source>
        <dbReference type="Proteomes" id="UP000829542"/>
    </source>
</evidence>
<sequence length="246" mass="28366">MSAQEWLQKPVKNSDLMWEKVREVLIDTKNVLSHEALVEIKPSARLSVYSAYYHDHIAGALLPVYTRESILEKLYQLLEKLPENLGILVLDAWRPIAVQAALRHDFRDNLVVEYPNFNDAQIDEILNQFVAKPSQDPMAPSPHLTGGSIDLTLFDVASNQELDMGTSFDAMDEASWSHYFEESDDLETRQIRDNRRLLIHGMRSVGFSNLPSEWWHFDFGNQLWGYYTENKAFYGITDIKDVKKSS</sequence>
<dbReference type="EC" id="3.4.13.22" evidence="7"/>